<sequence>METVVLELKGLDTIASIYLASNETFIGKTENMFRSYSFLVDNSMLMEKENGIIVLFESAVDYAQKKYDEYQNATGNKIPPVESPKAQKGDPHVNFIRKTQSSFSWDWGPSWPTQGFYQPVYLHTFTHFKLSSFSPYIYFKDGGKNRLP</sequence>
<keyword evidence="1" id="KW-0378">Hydrolase</keyword>
<feature type="domain" description="Beta-mannosidase-like galactose-binding" evidence="3">
    <location>
        <begin position="2"/>
        <end position="117"/>
    </location>
</feature>
<proteinExistence type="predicted"/>
<reference evidence="5" key="1">
    <citation type="submission" date="2016-11" db="UniProtKB">
        <authorList>
            <consortium name="WormBaseParasite"/>
        </authorList>
    </citation>
    <scope>IDENTIFICATION</scope>
</reference>
<evidence type="ECO:0000313" key="4">
    <source>
        <dbReference type="Proteomes" id="UP000095284"/>
    </source>
</evidence>
<name>A0A1I7STT9_BURXY</name>
<dbReference type="InterPro" id="IPR050887">
    <property type="entry name" value="Beta-mannosidase_GH2"/>
</dbReference>
<dbReference type="InterPro" id="IPR008979">
    <property type="entry name" value="Galactose-bd-like_sf"/>
</dbReference>
<dbReference type="Gene3D" id="2.60.120.260">
    <property type="entry name" value="Galactose-binding domain-like"/>
    <property type="match status" value="1"/>
</dbReference>
<dbReference type="eggNOG" id="KOG2230">
    <property type="taxonomic scope" value="Eukaryota"/>
</dbReference>
<evidence type="ECO:0000313" key="5">
    <source>
        <dbReference type="WBParaSite" id="BXY_1645900.1"/>
    </source>
</evidence>
<accession>A0A1I7STT9</accession>
<evidence type="ECO:0000256" key="2">
    <source>
        <dbReference type="ARBA" id="ARBA00023295"/>
    </source>
</evidence>
<dbReference type="Pfam" id="PF22666">
    <property type="entry name" value="Glyco_hydro_2_N2"/>
    <property type="match status" value="1"/>
</dbReference>
<keyword evidence="2" id="KW-0326">Glycosidase</keyword>
<protein>
    <submittedName>
        <fullName evidence="5">LSM14 domain-containing protein</fullName>
    </submittedName>
</protein>
<dbReference type="InterPro" id="IPR054593">
    <property type="entry name" value="Beta-mannosidase-like_N2"/>
</dbReference>
<dbReference type="WBParaSite" id="BXY_1645900.1">
    <property type="protein sequence ID" value="BXY_1645900.1"/>
    <property type="gene ID" value="BXY_1645900"/>
</dbReference>
<evidence type="ECO:0000256" key="1">
    <source>
        <dbReference type="ARBA" id="ARBA00022801"/>
    </source>
</evidence>
<dbReference type="PANTHER" id="PTHR43730:SF1">
    <property type="entry name" value="BETA-MANNOSIDASE"/>
    <property type="match status" value="1"/>
</dbReference>
<dbReference type="AlphaFoldDB" id="A0A1I7STT9"/>
<dbReference type="PANTHER" id="PTHR43730">
    <property type="entry name" value="BETA-MANNOSIDASE"/>
    <property type="match status" value="1"/>
</dbReference>
<evidence type="ECO:0000259" key="3">
    <source>
        <dbReference type="Pfam" id="PF22666"/>
    </source>
</evidence>
<dbReference type="GO" id="GO:0004567">
    <property type="term" value="F:beta-mannosidase activity"/>
    <property type="evidence" value="ECO:0007669"/>
    <property type="project" value="TreeGrafter"/>
</dbReference>
<dbReference type="SUPFAM" id="SSF49785">
    <property type="entry name" value="Galactose-binding domain-like"/>
    <property type="match status" value="1"/>
</dbReference>
<dbReference type="GO" id="GO:0006516">
    <property type="term" value="P:glycoprotein catabolic process"/>
    <property type="evidence" value="ECO:0007669"/>
    <property type="project" value="TreeGrafter"/>
</dbReference>
<organism evidence="4 5">
    <name type="scientific">Bursaphelenchus xylophilus</name>
    <name type="common">Pinewood nematode worm</name>
    <name type="synonym">Aphelenchoides xylophilus</name>
    <dbReference type="NCBI Taxonomy" id="6326"/>
    <lineage>
        <taxon>Eukaryota</taxon>
        <taxon>Metazoa</taxon>
        <taxon>Ecdysozoa</taxon>
        <taxon>Nematoda</taxon>
        <taxon>Chromadorea</taxon>
        <taxon>Rhabditida</taxon>
        <taxon>Tylenchina</taxon>
        <taxon>Tylenchomorpha</taxon>
        <taxon>Aphelenchoidea</taxon>
        <taxon>Aphelenchoididae</taxon>
        <taxon>Bursaphelenchus</taxon>
    </lineage>
</organism>
<dbReference type="Proteomes" id="UP000095284">
    <property type="component" value="Unplaced"/>
</dbReference>